<evidence type="ECO:0000256" key="4">
    <source>
        <dbReference type="ARBA" id="ARBA00022840"/>
    </source>
</evidence>
<keyword evidence="1" id="KW-0436">Ligase</keyword>
<dbReference type="InterPro" id="IPR005494">
    <property type="entry name" value="GSPS_pre-ATP-grasp-like_dom"/>
</dbReference>
<dbReference type="SUPFAM" id="SSF52440">
    <property type="entry name" value="PreATP-grasp domain"/>
    <property type="match status" value="1"/>
</dbReference>
<keyword evidence="5" id="KW-0460">Magnesium</keyword>
<dbReference type="AlphaFoldDB" id="A0A0D6Z6J1"/>
<evidence type="ECO:0000313" key="7">
    <source>
        <dbReference type="EMBL" id="KIY21374.1"/>
    </source>
</evidence>
<dbReference type="Pfam" id="PF03738">
    <property type="entry name" value="GSP_synth"/>
    <property type="match status" value="1"/>
</dbReference>
<dbReference type="InterPro" id="IPR016185">
    <property type="entry name" value="PreATP-grasp_dom_sf"/>
</dbReference>
<keyword evidence="8" id="KW-1185">Reference proteome</keyword>
<dbReference type="OrthoDB" id="9765517at2"/>
<comment type="caution">
    <text evidence="7">The sequence shown here is derived from an EMBL/GenBank/DDBJ whole genome shotgun (WGS) entry which is preliminary data.</text>
</comment>
<gene>
    <name evidence="7" type="ORF">UB32_14100</name>
</gene>
<evidence type="ECO:0000259" key="6">
    <source>
        <dbReference type="Pfam" id="PF03738"/>
    </source>
</evidence>
<evidence type="ECO:0000256" key="1">
    <source>
        <dbReference type="ARBA" id="ARBA00022598"/>
    </source>
</evidence>
<dbReference type="SUPFAM" id="SSF56059">
    <property type="entry name" value="Glutathione synthetase ATP-binding domain-like"/>
    <property type="match status" value="1"/>
</dbReference>
<accession>A0A0D6Z6J1</accession>
<keyword evidence="3" id="KW-0547">Nucleotide-binding</keyword>
<dbReference type="Proteomes" id="UP000032512">
    <property type="component" value="Unassembled WGS sequence"/>
</dbReference>
<dbReference type="EMBL" id="JXIQ01000109">
    <property type="protein sequence ID" value="KIY21374.1"/>
    <property type="molecule type" value="Genomic_DNA"/>
</dbReference>
<evidence type="ECO:0000256" key="3">
    <source>
        <dbReference type="ARBA" id="ARBA00022741"/>
    </source>
</evidence>
<proteinExistence type="predicted"/>
<evidence type="ECO:0000256" key="2">
    <source>
        <dbReference type="ARBA" id="ARBA00022723"/>
    </source>
</evidence>
<feature type="domain" description="Glutathionylspermidine synthase pre-ATP-grasp-like" evidence="6">
    <location>
        <begin position="21"/>
        <end position="407"/>
    </location>
</feature>
<reference evidence="7 8" key="1">
    <citation type="submission" date="2015-01" db="EMBL/GenBank/DDBJ databases">
        <title>Draft genome sequences of the supercritical CO2 tolerant bacteria Bacillus subterraneus MITOT1 and Bacillus cereus MIT0214.</title>
        <authorList>
            <person name="Peet K.C."/>
            <person name="Thompson J.R."/>
        </authorList>
    </citation>
    <scope>NUCLEOTIDE SEQUENCE [LARGE SCALE GENOMIC DNA]</scope>
    <source>
        <strain evidence="7 8">MITOT1</strain>
    </source>
</reference>
<dbReference type="GO" id="GO:0046872">
    <property type="term" value="F:metal ion binding"/>
    <property type="evidence" value="ECO:0007669"/>
    <property type="project" value="UniProtKB-KW"/>
</dbReference>
<name>A0A0D6Z6J1_9BACI</name>
<dbReference type="RefSeq" id="WP_044394648.1">
    <property type="nucleotide sequence ID" value="NZ_JXIQ01000109.1"/>
</dbReference>
<evidence type="ECO:0000313" key="8">
    <source>
        <dbReference type="Proteomes" id="UP000032512"/>
    </source>
</evidence>
<dbReference type="GO" id="GO:0016874">
    <property type="term" value="F:ligase activity"/>
    <property type="evidence" value="ECO:0007669"/>
    <property type="project" value="UniProtKB-KW"/>
</dbReference>
<evidence type="ECO:0000256" key="5">
    <source>
        <dbReference type="ARBA" id="ARBA00022842"/>
    </source>
</evidence>
<protein>
    <submittedName>
        <fullName evidence="7">Glutathionylspermidine synthase</fullName>
    </submittedName>
</protein>
<keyword evidence="4" id="KW-0067">ATP-binding</keyword>
<dbReference type="GO" id="GO:0005524">
    <property type="term" value="F:ATP binding"/>
    <property type="evidence" value="ECO:0007669"/>
    <property type="project" value="UniProtKB-KW"/>
</dbReference>
<dbReference type="PATRIC" id="fig|285983.3.peg.1675"/>
<sequence>METQRIRRRNFYREIKSFWPDLYGEEYALYDIAPITQEEAEEIRVCTHRIGNIFFKICDLLRNVESNTLLELGFPNETLDFLRMKTLNHGSVIARLDLIKTEATYKCIEMNADTPTFIKELFLVNGLVAKDFGYRNPNESTEKQLAKAVRNAIGSSAKWLSEVEPYIVFTAHEENIEDKNTVLYLQELYGLPSRFISLDKLTIQRGEGLFDEDGRKIDILYRQTYPIESMILDKDDSDNPIGLWLIELIETKKLAVVNPPSAFLLQNKAIQAVIWGMHENKHPFFSKEEHQWIEQYFLPTYLEADHFHETKTPYVKKPIFGREGDTVQIFNSNGKLILEEQQKSYDHLPSIFQQYIELPSANYATESGIKCGHILIGSFLVSGEPSAFGYRVGGKITNNLSCFLPAGIKK</sequence>
<keyword evidence="2" id="KW-0479">Metal-binding</keyword>
<dbReference type="Gene3D" id="3.30.1490.330">
    <property type="match status" value="1"/>
</dbReference>
<organism evidence="7 8">
    <name type="scientific">Mesobacillus subterraneus</name>
    <dbReference type="NCBI Taxonomy" id="285983"/>
    <lineage>
        <taxon>Bacteria</taxon>
        <taxon>Bacillati</taxon>
        <taxon>Bacillota</taxon>
        <taxon>Bacilli</taxon>
        <taxon>Bacillales</taxon>
        <taxon>Bacillaceae</taxon>
        <taxon>Mesobacillus</taxon>
    </lineage>
</organism>